<gene>
    <name evidence="1" type="ORF">ACFFMS_12485</name>
</gene>
<protein>
    <submittedName>
        <fullName evidence="1">Uncharacterized protein</fullName>
    </submittedName>
</protein>
<sequence length="230" mass="26651">MANAKKGSQFLLQRFVNENSYILDQHILSNSPSLLAFRDGDTNITWKSPLVEEEYYEYRDDFLSPYYTEKEEASIAMQEIRKYWPKNGPVWDGIAVVKGKNEQNGLLLVEAKAHIDETISRIKATSLVSIERIRNTISLAQGGFKSSEQIEPWLDKYYQLANRLTFLYLLNKKLAIPTWLILVNFVDDKSYKPTSLNTWLQHYQEVFQVLGINSDSELFNKVITIFPIVT</sequence>
<accession>A0ABV5WF75</accession>
<keyword evidence="2" id="KW-1185">Reference proteome</keyword>
<dbReference type="RefSeq" id="WP_379949555.1">
    <property type="nucleotide sequence ID" value="NZ_JBHMAF010000066.1"/>
</dbReference>
<proteinExistence type="predicted"/>
<evidence type="ECO:0000313" key="1">
    <source>
        <dbReference type="EMBL" id="MFB9759258.1"/>
    </source>
</evidence>
<organism evidence="1 2">
    <name type="scientific">Ectobacillus funiculus</name>
    <dbReference type="NCBI Taxonomy" id="137993"/>
    <lineage>
        <taxon>Bacteria</taxon>
        <taxon>Bacillati</taxon>
        <taxon>Bacillota</taxon>
        <taxon>Bacilli</taxon>
        <taxon>Bacillales</taxon>
        <taxon>Bacillaceae</taxon>
        <taxon>Ectobacillus</taxon>
    </lineage>
</organism>
<evidence type="ECO:0000313" key="2">
    <source>
        <dbReference type="Proteomes" id="UP001589609"/>
    </source>
</evidence>
<name>A0ABV5WF75_9BACI</name>
<comment type="caution">
    <text evidence="1">The sequence shown here is derived from an EMBL/GenBank/DDBJ whole genome shotgun (WGS) entry which is preliminary data.</text>
</comment>
<dbReference type="EMBL" id="JBHMAF010000066">
    <property type="protein sequence ID" value="MFB9759258.1"/>
    <property type="molecule type" value="Genomic_DNA"/>
</dbReference>
<reference evidence="1 2" key="1">
    <citation type="submission" date="2024-09" db="EMBL/GenBank/DDBJ databases">
        <authorList>
            <person name="Sun Q."/>
            <person name="Mori K."/>
        </authorList>
    </citation>
    <scope>NUCLEOTIDE SEQUENCE [LARGE SCALE GENOMIC DNA]</scope>
    <source>
        <strain evidence="1 2">JCM 11201</strain>
    </source>
</reference>
<dbReference type="Proteomes" id="UP001589609">
    <property type="component" value="Unassembled WGS sequence"/>
</dbReference>